<name>T1JU50_TETUR</name>
<dbReference type="HOGENOM" id="CLU_337514_0_0_1"/>
<feature type="signal peptide" evidence="2">
    <location>
        <begin position="1"/>
        <end position="24"/>
    </location>
</feature>
<feature type="compositionally biased region" description="Basic and acidic residues" evidence="1">
    <location>
        <begin position="803"/>
        <end position="823"/>
    </location>
</feature>
<keyword evidence="4" id="KW-1185">Reference proteome</keyword>
<feature type="region of interest" description="Disordered" evidence="1">
    <location>
        <begin position="727"/>
        <end position="844"/>
    </location>
</feature>
<organism evidence="3 4">
    <name type="scientific">Tetranychus urticae</name>
    <name type="common">Two-spotted spider mite</name>
    <dbReference type="NCBI Taxonomy" id="32264"/>
    <lineage>
        <taxon>Eukaryota</taxon>
        <taxon>Metazoa</taxon>
        <taxon>Ecdysozoa</taxon>
        <taxon>Arthropoda</taxon>
        <taxon>Chelicerata</taxon>
        <taxon>Arachnida</taxon>
        <taxon>Acari</taxon>
        <taxon>Acariformes</taxon>
        <taxon>Trombidiformes</taxon>
        <taxon>Prostigmata</taxon>
        <taxon>Eleutherengona</taxon>
        <taxon>Raphignathae</taxon>
        <taxon>Tetranychoidea</taxon>
        <taxon>Tetranychidae</taxon>
        <taxon>Tetranychus</taxon>
    </lineage>
</organism>
<feature type="compositionally biased region" description="Basic and acidic residues" evidence="1">
    <location>
        <begin position="672"/>
        <end position="682"/>
    </location>
</feature>
<feature type="region of interest" description="Disordered" evidence="1">
    <location>
        <begin position="521"/>
        <end position="540"/>
    </location>
</feature>
<feature type="chain" id="PRO_5004590715" evidence="2">
    <location>
        <begin position="25"/>
        <end position="844"/>
    </location>
</feature>
<sequence length="844" mass="95431">MFHRLIQLLWTIYLFNSMIPYQSSFLVISSGLGSRRSIFGNVLKTHGIFVPKTPIRLLPKFGEVIDGSLRTKLFRWPKENTIEVKPIELTSFLKSIPHFTSAASAGLLLEAPHHALQLNLKGSSNKNNNQGSQQNYQLVDIQGLNGYHGPGHDQPFSDGTYPETLTVSGNEHSDDATYLKNSGLLQPVTISGDGSEDELRLWKIKPNYQPVQFYELQSHQNISPSPLTSSTQSQGKPQMAQIGMAQVGNRFIAQNQNGQRQQGLVHNTNGNRAPVIQTITHHVPDVRPVFSGSENKPVIHPMIPCNPNLIPMPVKMNSTNTATAIIRVPVPIPMMANVAVQNQVSQPSMNQQNSQRNQAPHLTKDQVQNNERKPEFNQQNPPIIFYQPNDPGLNKVPKNQLFPIFIPNPSSYEVRSSQTTQSPLTLTTNQQQQTQPQPQQQYQQHQQQQQQQQQPQEQQVPLRNTYESNKPTATITALTLTSSSNDIKAEPAPRKRPPVRPSSHVLAIERESARSLATANKKRQTVHNYRHHNDPSSAMEYENSEETDNYRFTMPTPDSLSSDIDDLTDNLDISSDRPFSPFSSYSVPHRGHDYNELDDDSKSAASDPKGMEYIFPLDGAKIPRSRLSLTKPRPRPSSSMSTSSSPSTSSPSSSSSSIPSIKSHISIYPTSDEVKVNPEDSKATSQETSLTKSDRKTFDKGYERSKHRLFEQKVEELWKEKKWNNIGKEESEIETHGMKTEIPWISRRRDRRRPLYTDKRPLKYSDRPTYNREDESKSDDNNKDNFQSNDNSNVNGFDENESIDDKDSRKVEPNRKKDNRESNGKYNDWSAEAGSSGWRTSYRS</sequence>
<reference evidence="4" key="1">
    <citation type="submission" date="2011-08" db="EMBL/GenBank/DDBJ databases">
        <authorList>
            <person name="Rombauts S."/>
        </authorList>
    </citation>
    <scope>NUCLEOTIDE SEQUENCE</scope>
    <source>
        <strain evidence="4">London</strain>
    </source>
</reference>
<reference evidence="3" key="2">
    <citation type="submission" date="2015-06" db="UniProtKB">
        <authorList>
            <consortium name="EnsemblMetazoa"/>
        </authorList>
    </citation>
    <scope>IDENTIFICATION</scope>
</reference>
<dbReference type="AlphaFoldDB" id="T1JU50"/>
<evidence type="ECO:0000256" key="2">
    <source>
        <dbReference type="SAM" id="SignalP"/>
    </source>
</evidence>
<feature type="region of interest" description="Disordered" evidence="1">
    <location>
        <begin position="554"/>
        <end position="697"/>
    </location>
</feature>
<proteinExistence type="predicted"/>
<protein>
    <submittedName>
        <fullName evidence="3">Uncharacterized protein</fullName>
    </submittedName>
</protein>
<evidence type="ECO:0000313" key="4">
    <source>
        <dbReference type="Proteomes" id="UP000015104"/>
    </source>
</evidence>
<feature type="compositionally biased region" description="Polar residues" evidence="1">
    <location>
        <begin position="344"/>
        <end position="369"/>
    </location>
</feature>
<feature type="compositionally biased region" description="Basic residues" evidence="1">
    <location>
        <begin position="521"/>
        <end position="530"/>
    </location>
</feature>
<feature type="compositionally biased region" description="Basic and acidic residues" evidence="1">
    <location>
        <begin position="753"/>
        <end position="783"/>
    </location>
</feature>
<feature type="region of interest" description="Disordered" evidence="1">
    <location>
        <begin position="147"/>
        <end position="174"/>
    </location>
</feature>
<feature type="compositionally biased region" description="Low complexity" evidence="1">
    <location>
        <begin position="418"/>
        <end position="459"/>
    </location>
</feature>
<feature type="region of interest" description="Disordered" evidence="1">
    <location>
        <begin position="412"/>
        <end position="460"/>
    </location>
</feature>
<dbReference type="EnsemblMetazoa" id="tetur01g16522.1">
    <property type="protein sequence ID" value="tetur01g16522.1"/>
    <property type="gene ID" value="tetur01g16522"/>
</dbReference>
<feature type="compositionally biased region" description="Low complexity" evidence="1">
    <location>
        <begin position="636"/>
        <end position="667"/>
    </location>
</feature>
<feature type="region of interest" description="Disordered" evidence="1">
    <location>
        <begin position="344"/>
        <end position="395"/>
    </location>
</feature>
<feature type="compositionally biased region" description="Low complexity" evidence="1">
    <location>
        <begin position="784"/>
        <end position="793"/>
    </location>
</feature>
<accession>T1JU50</accession>
<dbReference type="EMBL" id="CAEY01000461">
    <property type="status" value="NOT_ANNOTATED_CDS"/>
    <property type="molecule type" value="Genomic_DNA"/>
</dbReference>
<feature type="compositionally biased region" description="Basic and acidic residues" evidence="1">
    <location>
        <begin position="727"/>
        <end position="739"/>
    </location>
</feature>
<feature type="region of interest" description="Disordered" evidence="1">
    <location>
        <begin position="477"/>
        <end position="502"/>
    </location>
</feature>
<evidence type="ECO:0000256" key="1">
    <source>
        <dbReference type="SAM" id="MobiDB-lite"/>
    </source>
</evidence>
<dbReference type="Proteomes" id="UP000015104">
    <property type="component" value="Unassembled WGS sequence"/>
</dbReference>
<evidence type="ECO:0000313" key="3">
    <source>
        <dbReference type="EnsemblMetazoa" id="tetur01g16522.1"/>
    </source>
</evidence>
<keyword evidence="2" id="KW-0732">Signal</keyword>